<dbReference type="EMBL" id="ACEC01000088">
    <property type="protein sequence ID" value="EEG29813.1"/>
    <property type="molecule type" value="Genomic_DNA"/>
</dbReference>
<reference evidence="1 2" key="2">
    <citation type="submission" date="2009-02" db="EMBL/GenBank/DDBJ databases">
        <title>Draft genome sequence of Clostridium methylpentosum (DSM 5476).</title>
        <authorList>
            <person name="Sudarsanam P."/>
            <person name="Ley R."/>
            <person name="Guruge J."/>
            <person name="Turnbaugh P.J."/>
            <person name="Mahowald M."/>
            <person name="Liep D."/>
            <person name="Gordon J."/>
        </authorList>
    </citation>
    <scope>NUCLEOTIDE SEQUENCE [LARGE SCALE GENOMIC DNA]</scope>
    <source>
        <strain evidence="1 2">DSM 5476</strain>
    </source>
</reference>
<name>C0EFB8_9FIRM</name>
<dbReference type="HOGENOM" id="CLU_2823527_0_0_9"/>
<evidence type="ECO:0000313" key="2">
    <source>
        <dbReference type="Proteomes" id="UP000003340"/>
    </source>
</evidence>
<reference evidence="1 2" key="1">
    <citation type="submission" date="2009-01" db="EMBL/GenBank/DDBJ databases">
        <authorList>
            <person name="Fulton L."/>
            <person name="Clifton S."/>
            <person name="Fulton B."/>
            <person name="Xu J."/>
            <person name="Minx P."/>
            <person name="Pepin K.H."/>
            <person name="Johnson M."/>
            <person name="Bhonagiri V."/>
            <person name="Nash W.E."/>
            <person name="Mardis E.R."/>
            <person name="Wilson R.K."/>
        </authorList>
    </citation>
    <scope>NUCLEOTIDE SEQUENCE [LARGE SCALE GENOMIC DNA]</scope>
    <source>
        <strain evidence="1 2">DSM 5476</strain>
    </source>
</reference>
<gene>
    <name evidence="1" type="ORF">CLOSTMETH_02559</name>
</gene>
<organism evidence="1 2">
    <name type="scientific">[Clostridium] methylpentosum DSM 5476</name>
    <dbReference type="NCBI Taxonomy" id="537013"/>
    <lineage>
        <taxon>Bacteria</taxon>
        <taxon>Bacillati</taxon>
        <taxon>Bacillota</taxon>
        <taxon>Clostridia</taxon>
        <taxon>Eubacteriales</taxon>
        <taxon>Oscillospiraceae</taxon>
        <taxon>Oscillospiraceae incertae sedis</taxon>
    </lineage>
</organism>
<proteinExistence type="predicted"/>
<dbReference type="AlphaFoldDB" id="C0EFB8"/>
<evidence type="ECO:0000313" key="1">
    <source>
        <dbReference type="EMBL" id="EEG29813.1"/>
    </source>
</evidence>
<protein>
    <submittedName>
        <fullName evidence="1">Uncharacterized protein</fullName>
    </submittedName>
</protein>
<dbReference type="Proteomes" id="UP000003340">
    <property type="component" value="Unassembled WGS sequence"/>
</dbReference>
<accession>C0EFB8</accession>
<keyword evidence="2" id="KW-1185">Reference proteome</keyword>
<sequence length="66" mass="7593">MCAIIKITVRRSHIVNALQNFGQGNAKTADKFWMTCLPFEAVIRLYGSSILFAKQKQPFYIYEYAS</sequence>
<comment type="caution">
    <text evidence="1">The sequence shown here is derived from an EMBL/GenBank/DDBJ whole genome shotgun (WGS) entry which is preliminary data.</text>
</comment>